<evidence type="ECO:0000313" key="3">
    <source>
        <dbReference type="Proteomes" id="UP000613030"/>
    </source>
</evidence>
<feature type="transmembrane region" description="Helical" evidence="1">
    <location>
        <begin position="203"/>
        <end position="221"/>
    </location>
</feature>
<feature type="transmembrane region" description="Helical" evidence="1">
    <location>
        <begin position="233"/>
        <end position="254"/>
    </location>
</feature>
<keyword evidence="3" id="KW-1185">Reference proteome</keyword>
<comment type="caution">
    <text evidence="2">The sequence shown here is derived from an EMBL/GenBank/DDBJ whole genome shotgun (WGS) entry which is preliminary data.</text>
</comment>
<feature type="transmembrane region" description="Helical" evidence="1">
    <location>
        <begin position="178"/>
        <end position="196"/>
    </location>
</feature>
<keyword evidence="1" id="KW-0472">Membrane</keyword>
<accession>A0ABS1KLU4</accession>
<keyword evidence="1" id="KW-1133">Transmembrane helix</keyword>
<feature type="transmembrane region" description="Helical" evidence="1">
    <location>
        <begin position="139"/>
        <end position="158"/>
    </location>
</feature>
<dbReference type="EMBL" id="JAERRB010000001">
    <property type="protein sequence ID" value="MBL0740430.1"/>
    <property type="molecule type" value="Genomic_DNA"/>
</dbReference>
<evidence type="ECO:0008006" key="4">
    <source>
        <dbReference type="Google" id="ProtNLM"/>
    </source>
</evidence>
<protein>
    <recommendedName>
        <fullName evidence="4">DoxX family protein</fullName>
    </recommendedName>
</protein>
<name>A0ABS1KLU4_9BACT</name>
<feature type="transmembrane region" description="Helical" evidence="1">
    <location>
        <begin position="74"/>
        <end position="92"/>
    </location>
</feature>
<organism evidence="2 3">
    <name type="scientific">Chryseolinea lacunae</name>
    <dbReference type="NCBI Taxonomy" id="2801331"/>
    <lineage>
        <taxon>Bacteria</taxon>
        <taxon>Pseudomonadati</taxon>
        <taxon>Bacteroidota</taxon>
        <taxon>Cytophagia</taxon>
        <taxon>Cytophagales</taxon>
        <taxon>Fulvivirgaceae</taxon>
        <taxon>Chryseolinea</taxon>
    </lineage>
</organism>
<gene>
    <name evidence="2" type="ORF">JI741_04335</name>
</gene>
<feature type="transmembrane region" description="Helical" evidence="1">
    <location>
        <begin position="12"/>
        <end position="34"/>
    </location>
</feature>
<dbReference type="RefSeq" id="WP_202007722.1">
    <property type="nucleotide sequence ID" value="NZ_JAERRB010000001.1"/>
</dbReference>
<evidence type="ECO:0000256" key="1">
    <source>
        <dbReference type="SAM" id="Phobius"/>
    </source>
</evidence>
<evidence type="ECO:0000313" key="2">
    <source>
        <dbReference type="EMBL" id="MBL0740430.1"/>
    </source>
</evidence>
<reference evidence="2 3" key="1">
    <citation type="submission" date="2021-01" db="EMBL/GenBank/DDBJ databases">
        <title>Chryseolinea sp. Jin1 Genome sequencing and assembly.</title>
        <authorList>
            <person name="Kim I."/>
        </authorList>
    </citation>
    <scope>NUCLEOTIDE SEQUENCE [LARGE SCALE GENOMIC DNA]</scope>
    <source>
        <strain evidence="2 3">Jin1</strain>
    </source>
</reference>
<dbReference type="Proteomes" id="UP000613030">
    <property type="component" value="Unassembled WGS sequence"/>
</dbReference>
<keyword evidence="1" id="KW-0812">Transmembrane</keyword>
<feature type="transmembrane region" description="Helical" evidence="1">
    <location>
        <begin position="49"/>
        <end position="67"/>
    </location>
</feature>
<sequence length="257" mass="27335">MQITKLISPGRAIFAIGILGLGFLCVLTGDFIIGRPPAWSESLSAMKPALGYVSGAVVVLACAAILASKKGDAGALIIALLILLLSGLRFLPTVMTDWLGGYKTMALLGGALIVACSFGLEGRTDTLMFMQRKKTTDTLIAVGCFLLAAFFIAGGYAHFKYADFVIGFIPEYIPFHAFFTYFCGICLVAGGVGILIPATRMLAALLSSIMLLGWFLLLHIPRFVANPGDPSDRMGLCESFAFAGIFFVLAGISVRKK</sequence>
<proteinExistence type="predicted"/>
<feature type="transmembrane region" description="Helical" evidence="1">
    <location>
        <begin position="98"/>
        <end position="118"/>
    </location>
</feature>